<keyword evidence="2" id="KW-1003">Cell membrane</keyword>
<evidence type="ECO:0000256" key="1">
    <source>
        <dbReference type="ARBA" id="ARBA00004651"/>
    </source>
</evidence>
<evidence type="ECO:0000256" key="3">
    <source>
        <dbReference type="ARBA" id="ARBA00022692"/>
    </source>
</evidence>
<feature type="transmembrane region" description="Helical" evidence="6">
    <location>
        <begin position="295"/>
        <end position="313"/>
    </location>
</feature>
<keyword evidence="3 6" id="KW-0812">Transmembrane</keyword>
<dbReference type="RefSeq" id="WP_066112849.1">
    <property type="nucleotide sequence ID" value="NZ_CP103875.1"/>
</dbReference>
<feature type="transmembrane region" description="Helical" evidence="6">
    <location>
        <begin position="105"/>
        <end position="122"/>
    </location>
</feature>
<dbReference type="InterPro" id="IPR051679">
    <property type="entry name" value="DASS-Related_Transporters"/>
</dbReference>
<feature type="transmembrane region" description="Helical" evidence="6">
    <location>
        <begin position="270"/>
        <end position="289"/>
    </location>
</feature>
<evidence type="ECO:0000313" key="8">
    <source>
        <dbReference type="Proteomes" id="UP000092527"/>
    </source>
</evidence>
<evidence type="ECO:0000256" key="2">
    <source>
        <dbReference type="ARBA" id="ARBA00022475"/>
    </source>
</evidence>
<keyword evidence="5 6" id="KW-0472">Membrane</keyword>
<reference evidence="7 8" key="1">
    <citation type="submission" date="2014-11" db="EMBL/GenBank/DDBJ databases">
        <title>Pan-genome of Gallibacterium spp.</title>
        <authorList>
            <person name="Kudirkiene E."/>
            <person name="Bojesen A.M."/>
        </authorList>
    </citation>
    <scope>NUCLEOTIDE SEQUENCE [LARGE SCALE GENOMIC DNA]</scope>
    <source>
        <strain evidence="7 8">18469/18</strain>
    </source>
</reference>
<evidence type="ECO:0000256" key="6">
    <source>
        <dbReference type="SAM" id="Phobius"/>
    </source>
</evidence>
<comment type="caution">
    <text evidence="7">The sequence shown here is derived from an EMBL/GenBank/DDBJ whole genome shotgun (WGS) entry which is preliminary data.</text>
</comment>
<dbReference type="AlphaFoldDB" id="A0AB36E036"/>
<feature type="transmembrane region" description="Helical" evidence="6">
    <location>
        <begin position="366"/>
        <end position="386"/>
    </location>
</feature>
<dbReference type="PANTHER" id="PTHR43652:SF2">
    <property type="entry name" value="BASIC AMINO ACID ANTIPORTER YFCC-RELATED"/>
    <property type="match status" value="1"/>
</dbReference>
<protein>
    <submittedName>
        <fullName evidence="7">C4-dicarboxylate ABC transporter</fullName>
    </submittedName>
</protein>
<gene>
    <name evidence="7" type="ORF">QV09_10460</name>
</gene>
<accession>A0AB36E036</accession>
<feature type="transmembrane region" description="Helical" evidence="6">
    <location>
        <begin position="142"/>
        <end position="164"/>
    </location>
</feature>
<evidence type="ECO:0000313" key="7">
    <source>
        <dbReference type="EMBL" id="OBX07656.1"/>
    </source>
</evidence>
<keyword evidence="4 6" id="KW-1133">Transmembrane helix</keyword>
<feature type="transmembrane region" description="Helical" evidence="6">
    <location>
        <begin position="452"/>
        <end position="474"/>
    </location>
</feature>
<dbReference type="EMBL" id="JTJU01000067">
    <property type="protein sequence ID" value="OBX07656.1"/>
    <property type="molecule type" value="Genomic_DNA"/>
</dbReference>
<evidence type="ECO:0000256" key="4">
    <source>
        <dbReference type="ARBA" id="ARBA00022989"/>
    </source>
</evidence>
<comment type="subcellular location">
    <subcellularLocation>
        <location evidence="1">Cell membrane</location>
        <topology evidence="1">Multi-pass membrane protein</topology>
    </subcellularLocation>
</comment>
<dbReference type="Pfam" id="PF03606">
    <property type="entry name" value="DcuC"/>
    <property type="match status" value="1"/>
</dbReference>
<dbReference type="PANTHER" id="PTHR43652">
    <property type="entry name" value="BASIC AMINO ACID ANTIPORTER YFCC-RELATED"/>
    <property type="match status" value="1"/>
</dbReference>
<feature type="transmembrane region" description="Helical" evidence="6">
    <location>
        <begin position="325"/>
        <end position="346"/>
    </location>
</feature>
<proteinExistence type="predicted"/>
<dbReference type="Proteomes" id="UP000092527">
    <property type="component" value="Unassembled WGS sequence"/>
</dbReference>
<feature type="transmembrane region" description="Helical" evidence="6">
    <location>
        <begin position="12"/>
        <end position="31"/>
    </location>
</feature>
<name>A0AB36E036_9PAST</name>
<sequence length="476" mass="51208">MSNIAKKTGTMSPVIIMVLIVVFATLLTYLLPSGEFAREKKNVIPNSYQQIEKQYSFSEIFIPASKPDKEKSSKSIDDPQTNTIAKPVSMAQMLLSIPKGISQQVGLIFMVMFIGGMFGVLQKSGAIEAGLERSLSLTKGNVYLLVPVLMIFFSFGSTFMGLAKEYLLVIPMVIGMTNRLQLPKVIGLAIVAVAVKVGYLASITNPYALAVAQPLLGLDVFSGMSMRIATYCVMMTIGILFVLWTIRQYTKGKTLEYHFDDKRLSVKHTALLITLAIGIALMVYGSITWKWKDEALSAYYLFLSIIFAIIAGLKPSEAADAFVNGMKKVMIAAVLIGLATAVAIVLKEGKVIDTIINGLVGFIGEGNSYIAAFSMFFSQLAIDVVIPSTSGQAAVTMPIFGPVGQLIGVSPQTTVLAFLMGNGLTNVVTPTSSGLLIFLATAEVSWSTWAKYVWPLIVLIAISALALLAVAVAIGY</sequence>
<evidence type="ECO:0000256" key="5">
    <source>
        <dbReference type="ARBA" id="ARBA00023136"/>
    </source>
</evidence>
<dbReference type="InterPro" id="IPR018385">
    <property type="entry name" value="C4_dicarb_anaerob_car-like"/>
</dbReference>
<dbReference type="GO" id="GO:0005886">
    <property type="term" value="C:plasma membrane"/>
    <property type="evidence" value="ECO:0007669"/>
    <property type="project" value="UniProtKB-SubCell"/>
</dbReference>
<feature type="transmembrane region" description="Helical" evidence="6">
    <location>
        <begin position="228"/>
        <end position="249"/>
    </location>
</feature>
<feature type="transmembrane region" description="Helical" evidence="6">
    <location>
        <begin position="185"/>
        <end position="208"/>
    </location>
</feature>
<organism evidence="7 8">
    <name type="scientific">Gallibacterium salpingitidis</name>
    <dbReference type="NCBI Taxonomy" id="505341"/>
    <lineage>
        <taxon>Bacteria</taxon>
        <taxon>Pseudomonadati</taxon>
        <taxon>Pseudomonadota</taxon>
        <taxon>Gammaproteobacteria</taxon>
        <taxon>Pasteurellales</taxon>
        <taxon>Pasteurellaceae</taxon>
        <taxon>Gallibacterium</taxon>
    </lineage>
</organism>
<feature type="transmembrane region" description="Helical" evidence="6">
    <location>
        <begin position="416"/>
        <end position="440"/>
    </location>
</feature>